<protein>
    <submittedName>
        <fullName evidence="2">Uncharacterized protein</fullName>
    </submittedName>
</protein>
<dbReference type="RefSeq" id="WP_125482269.1">
    <property type="nucleotide sequence ID" value="NZ_RSFW01000037.1"/>
</dbReference>
<keyword evidence="1" id="KW-0812">Transmembrane</keyword>
<proteinExistence type="predicted"/>
<dbReference type="AlphaFoldDB" id="A0A3R9DLX8"/>
<dbReference type="Proteomes" id="UP000279911">
    <property type="component" value="Unassembled WGS sequence"/>
</dbReference>
<evidence type="ECO:0000313" key="2">
    <source>
        <dbReference type="EMBL" id="RSD21092.1"/>
    </source>
</evidence>
<comment type="caution">
    <text evidence="2">The sequence shown here is derived from an EMBL/GenBank/DDBJ whole genome shotgun (WGS) entry which is preliminary data.</text>
</comment>
<evidence type="ECO:0000256" key="1">
    <source>
        <dbReference type="SAM" id="Phobius"/>
    </source>
</evidence>
<organism evidence="2 3">
    <name type="scientific">Mesobacillus subterraneus</name>
    <dbReference type="NCBI Taxonomy" id="285983"/>
    <lineage>
        <taxon>Bacteria</taxon>
        <taxon>Bacillati</taxon>
        <taxon>Bacillota</taxon>
        <taxon>Bacilli</taxon>
        <taxon>Bacillales</taxon>
        <taxon>Bacillaceae</taxon>
        <taxon>Mesobacillus</taxon>
    </lineage>
</organism>
<reference evidence="3" key="1">
    <citation type="submission" date="2018-12" db="EMBL/GenBank/DDBJ databases">
        <title>Bacillus chawlae sp. nov., Bacillus glennii sp. nov., and Bacillus saganii sp. nov. Isolated from the Vehicle Assembly Building at Kennedy Space Center where the Viking Spacecraft were Assembled.</title>
        <authorList>
            <person name="Seuylemezian A."/>
            <person name="Vaishampayan P."/>
        </authorList>
    </citation>
    <scope>NUCLEOTIDE SEQUENCE [LARGE SCALE GENOMIC DNA]</scope>
    <source>
        <strain evidence="3">DSM 13966</strain>
    </source>
</reference>
<keyword evidence="1" id="KW-0472">Membrane</keyword>
<keyword evidence="1" id="KW-1133">Transmembrane helix</keyword>
<feature type="transmembrane region" description="Helical" evidence="1">
    <location>
        <begin position="61"/>
        <end position="89"/>
    </location>
</feature>
<sequence length="93" mass="10127">MPLLAVFALILLIYLSRSGNIQNWSLNARIGTFSLILGIILRGGALFLGASGDSFSDSPPFFATVLFFASGLAFVVTIVCLIVGLYRIFFEKY</sequence>
<feature type="transmembrane region" description="Helical" evidence="1">
    <location>
        <begin position="28"/>
        <end position="49"/>
    </location>
</feature>
<accession>A0A3R9DLX8</accession>
<dbReference type="EMBL" id="RSFW01000037">
    <property type="protein sequence ID" value="RSD21092.1"/>
    <property type="molecule type" value="Genomic_DNA"/>
</dbReference>
<name>A0A3R9DLX8_9BACI</name>
<evidence type="ECO:0000313" key="3">
    <source>
        <dbReference type="Proteomes" id="UP000279911"/>
    </source>
</evidence>
<gene>
    <name evidence="2" type="ORF">EJA10_22605</name>
</gene>